<evidence type="ECO:0000256" key="1">
    <source>
        <dbReference type="SAM" id="Phobius"/>
    </source>
</evidence>
<keyword evidence="1" id="KW-1133">Transmembrane helix</keyword>
<accession>A0A2L1UEE8</accession>
<evidence type="ECO:0000313" key="3">
    <source>
        <dbReference type="Proteomes" id="UP000239833"/>
    </source>
</evidence>
<gene>
    <name evidence="2" type="ORF">ERICIII_02394</name>
</gene>
<dbReference type="Proteomes" id="UP000239833">
    <property type="component" value="Chromosome"/>
</dbReference>
<keyword evidence="1" id="KW-0472">Membrane</keyword>
<sequence length="179" mass="20192">MREFTVHLRLLQYSFFPSIATKQSFEFLRLVKGTFTIIQNCKVAAYKNDMEGLNNEQNSIGTGTTLASASKIDSTESGTLAVKSENGVRSYSTMSIISVVMLTAFAVIYSLTYNNMQIDNQNKLNNTIKYSLHNIYYVLYYRLHETFPSERIHTALIVIAFTMDLNPEKASLGEAERSG</sequence>
<dbReference type="EMBL" id="CP019655">
    <property type="protein sequence ID" value="AVF26552.1"/>
    <property type="molecule type" value="Genomic_DNA"/>
</dbReference>
<reference evidence="3" key="1">
    <citation type="submission" date="2017-02" db="EMBL/GenBank/DDBJ databases">
        <title>Delineation of Paenibacillus larvae strains originating from foulbrood outbreaks.</title>
        <authorList>
            <person name="Beims H."/>
            <person name="Bunk B."/>
            <person name="Sproeer C."/>
            <person name="Mohr K.I."/>
            <person name="Pradella S."/>
            <person name="Guenther G."/>
            <person name="Rohde M."/>
            <person name="von der Ohe W."/>
            <person name="Steinert M."/>
        </authorList>
    </citation>
    <scope>NUCLEOTIDE SEQUENCE [LARGE SCALE GENOMIC DNA]</scope>
    <source>
        <strain evidence="3">Eric_III</strain>
    </source>
</reference>
<feature type="transmembrane region" description="Helical" evidence="1">
    <location>
        <begin position="91"/>
        <end position="111"/>
    </location>
</feature>
<name>A0A2L1UEE8_9BACL</name>
<proteinExistence type="predicted"/>
<evidence type="ECO:0000313" key="2">
    <source>
        <dbReference type="EMBL" id="AVF26552.1"/>
    </source>
</evidence>
<dbReference type="AlphaFoldDB" id="A0A2L1UEE8"/>
<keyword evidence="1" id="KW-0812">Transmembrane</keyword>
<organism evidence="2 3">
    <name type="scientific">Paenibacillus larvae subsp. larvae</name>
    <dbReference type="NCBI Taxonomy" id="147375"/>
    <lineage>
        <taxon>Bacteria</taxon>
        <taxon>Bacillati</taxon>
        <taxon>Bacillota</taxon>
        <taxon>Bacilli</taxon>
        <taxon>Bacillales</taxon>
        <taxon>Paenibacillaceae</taxon>
        <taxon>Paenibacillus</taxon>
    </lineage>
</organism>
<protein>
    <submittedName>
        <fullName evidence="2">Uncharacterized protein</fullName>
    </submittedName>
</protein>